<dbReference type="AlphaFoldDB" id="A0AA44J8N0"/>
<dbReference type="EMBL" id="JAAMAY010000021">
    <property type="protein sequence ID" value="NTC29095.1"/>
    <property type="molecule type" value="Genomic_DNA"/>
</dbReference>
<accession>A0AA44J8N0</accession>
<evidence type="ECO:0000313" key="2">
    <source>
        <dbReference type="Proteomes" id="UP000702952"/>
    </source>
</evidence>
<name>A0AA44J8N0_AGRTU</name>
<dbReference type="Proteomes" id="UP000702952">
    <property type="component" value="Unassembled WGS sequence"/>
</dbReference>
<gene>
    <name evidence="1" type="ORF">G6M46_13075</name>
</gene>
<comment type="caution">
    <text evidence="1">The sequence shown here is derived from an EMBL/GenBank/DDBJ whole genome shotgun (WGS) entry which is preliminary data.</text>
</comment>
<protein>
    <submittedName>
        <fullName evidence="1">Uncharacterized protein</fullName>
    </submittedName>
</protein>
<evidence type="ECO:0000313" key="1">
    <source>
        <dbReference type="EMBL" id="NTC29095.1"/>
    </source>
</evidence>
<organism evidence="1 2">
    <name type="scientific">Agrobacterium tumefaciens</name>
    <dbReference type="NCBI Taxonomy" id="358"/>
    <lineage>
        <taxon>Bacteria</taxon>
        <taxon>Pseudomonadati</taxon>
        <taxon>Pseudomonadota</taxon>
        <taxon>Alphaproteobacteria</taxon>
        <taxon>Hyphomicrobiales</taxon>
        <taxon>Rhizobiaceae</taxon>
        <taxon>Rhizobium/Agrobacterium group</taxon>
        <taxon>Agrobacterium</taxon>
        <taxon>Agrobacterium tumefaciens complex</taxon>
    </lineage>
</organism>
<proteinExistence type="predicted"/>
<reference evidence="1" key="1">
    <citation type="journal article" date="2020" name="Science">
        <title>Unexpected conservation and global transmission of agrobacterial virulence plasmids.</title>
        <authorList>
            <person name="Weisberg A.J."/>
            <person name="Davis E.W. 2nd"/>
            <person name="Tabima J."/>
            <person name="Belcher M.S."/>
            <person name="Miller M."/>
            <person name="Kuo C.H."/>
            <person name="Loper J.E."/>
            <person name="Grunwald N.J."/>
            <person name="Putnam M.L."/>
            <person name="Chang J.H."/>
        </authorList>
    </citation>
    <scope>NUCLEOTIDE SEQUENCE</scope>
    <source>
        <strain evidence="1">17-1853-1a</strain>
    </source>
</reference>
<sequence>MALQKHNDRWWSDIVRTEIRLTSKGPRRLCILPPYLMGTRPDRAAVLKRITGILFSEARALLARQPPAMSTVVRADAAEAYLHACLAAPFFFYVSPATYGLADNVTTDEKGIERKATLPGDEV</sequence>
<dbReference type="RefSeq" id="WP_065660677.1">
    <property type="nucleotide sequence ID" value="NZ_CP123840.1"/>
</dbReference>